<evidence type="ECO:0000313" key="7">
    <source>
        <dbReference type="EMBL" id="TWV58305.1"/>
    </source>
</evidence>
<evidence type="ECO:0000256" key="3">
    <source>
        <dbReference type="ARBA" id="ARBA00022729"/>
    </source>
</evidence>
<keyword evidence="4" id="KW-0281">Fimbrium</keyword>
<dbReference type="InterPro" id="IPR029141">
    <property type="entry name" value="FimA_N"/>
</dbReference>
<dbReference type="EMBL" id="VOHW01000021">
    <property type="protein sequence ID" value="TWV58305.1"/>
    <property type="molecule type" value="Genomic_DNA"/>
</dbReference>
<comment type="subcellular location">
    <subcellularLocation>
        <location evidence="1">Fimbrium</location>
    </subcellularLocation>
</comment>
<sequence>MKLRHLLLASFAACTFASCSDDSSNGIEIPEENYQMIDANVSLTATALDGIQTKATTEEGGDAVLESGSNNEQFINELTAYLFYVDNGVNEDAYKFAAMKTVSSAADGHSVKTIEDIVVKVKATAAGELSDTQLAVVFLANTKLATPPSNLGDVKAAKLESLVDFMQVHPVPSGTQTYVPMFSQIVTIGGGSSKLLAGTTYDNWVKGSTTPSITYTNNAVVGAAHKEIEKKSEAEGWTEKNSSYDPANIPDDDKIPLTRHVARVQLQAIDCDFKNNYADASFELTHVYIANASNTSLIYADATKPYSLDNATAYSHGCSYERDDYFLVNGTKNIASLAWTMDAGVDIKMTGHSHSSNLNGDGSINYNGSSWFSFDDQTISGDGYGRKEMPQFYVFEMKGDKPMLADDLNKGASPSGNIQTMLILRGNWYPNGKTNGKTNGQSNDVVKKDRYYRIPIKQDATSGIIGVQRNTIYKIYATITGEGSKDPDTSELNACISFSIKVEPWTVITQTETDVN</sequence>
<proteinExistence type="inferred from homology"/>
<gene>
    <name evidence="7" type="ORF">FSA05_21280</name>
</gene>
<dbReference type="AlphaFoldDB" id="A0A5C6K769"/>
<dbReference type="RefSeq" id="WP_146376172.1">
    <property type="nucleotide sequence ID" value="NZ_VOHW01000021.1"/>
</dbReference>
<reference evidence="7 8" key="1">
    <citation type="submission" date="2019-07" db="EMBL/GenBank/DDBJ databases">
        <title>Genome sequencing of Parabacteroides distasonis iSURF_7.</title>
        <authorList>
            <person name="Degefu H.N."/>
            <person name="Ruoff K.L."/>
            <person name="Price C.E."/>
            <person name="Valls R.A."/>
            <person name="O'Toole G.A."/>
        </authorList>
    </citation>
    <scope>NUCLEOTIDE SEQUENCE [LARGE SCALE GENOMIC DNA]</scope>
    <source>
        <strain evidence="7 8">CFPLTA003_1B</strain>
    </source>
</reference>
<dbReference type="Pfam" id="PF06321">
    <property type="entry name" value="P_gingi_FimA"/>
    <property type="match status" value="1"/>
</dbReference>
<evidence type="ECO:0000256" key="1">
    <source>
        <dbReference type="ARBA" id="ARBA00004561"/>
    </source>
</evidence>
<dbReference type="Proteomes" id="UP000315827">
    <property type="component" value="Unassembled WGS sequence"/>
</dbReference>
<evidence type="ECO:0000256" key="2">
    <source>
        <dbReference type="ARBA" id="ARBA00006011"/>
    </source>
</evidence>
<comment type="caution">
    <text evidence="7">The sequence shown here is derived from an EMBL/GenBank/DDBJ whole genome shotgun (WGS) entry which is preliminary data.</text>
</comment>
<keyword evidence="3 5" id="KW-0732">Signal</keyword>
<dbReference type="GO" id="GO:0009289">
    <property type="term" value="C:pilus"/>
    <property type="evidence" value="ECO:0007669"/>
    <property type="project" value="UniProtKB-SubCell"/>
</dbReference>
<feature type="signal peptide" evidence="5">
    <location>
        <begin position="1"/>
        <end position="20"/>
    </location>
</feature>
<feature type="domain" description="Major fimbrial subunit protein N-terminal" evidence="6">
    <location>
        <begin position="39"/>
        <end position="217"/>
    </location>
</feature>
<evidence type="ECO:0000259" key="6">
    <source>
        <dbReference type="Pfam" id="PF06321"/>
    </source>
</evidence>
<organism evidence="7 8">
    <name type="scientific">Parabacteroides distasonis</name>
    <dbReference type="NCBI Taxonomy" id="823"/>
    <lineage>
        <taxon>Bacteria</taxon>
        <taxon>Pseudomonadati</taxon>
        <taxon>Bacteroidota</taxon>
        <taxon>Bacteroidia</taxon>
        <taxon>Bacteroidales</taxon>
        <taxon>Tannerellaceae</taxon>
        <taxon>Parabacteroides</taxon>
    </lineage>
</organism>
<evidence type="ECO:0000256" key="5">
    <source>
        <dbReference type="SAM" id="SignalP"/>
    </source>
</evidence>
<protein>
    <recommendedName>
        <fullName evidence="6">Major fimbrial subunit protein N-terminal domain-containing protein</fullName>
    </recommendedName>
</protein>
<dbReference type="Gene3D" id="2.60.40.3690">
    <property type="match status" value="1"/>
</dbReference>
<name>A0A5C6K769_PARDI</name>
<evidence type="ECO:0000256" key="4">
    <source>
        <dbReference type="ARBA" id="ARBA00023263"/>
    </source>
</evidence>
<accession>A0A5C6K769</accession>
<comment type="similarity">
    <text evidence="2">Belongs to the bacteroidetes fimbrillin superfamily. FimA/Mfa1 family.</text>
</comment>
<evidence type="ECO:0000313" key="8">
    <source>
        <dbReference type="Proteomes" id="UP000315827"/>
    </source>
</evidence>
<feature type="chain" id="PRO_5022977045" description="Major fimbrial subunit protein N-terminal domain-containing protein" evidence="5">
    <location>
        <begin position="21"/>
        <end position="516"/>
    </location>
</feature>